<accession>A0ABZ1W029</accession>
<dbReference type="InterPro" id="IPR025948">
    <property type="entry name" value="HTH-like_dom"/>
</dbReference>
<dbReference type="Pfam" id="PF00665">
    <property type="entry name" value="rve"/>
    <property type="match status" value="1"/>
</dbReference>
<comment type="function">
    <text evidence="1">Involved in the transposition of the insertion sequence.</text>
</comment>
<dbReference type="Pfam" id="PF01527">
    <property type="entry name" value="HTH_Tnp_1"/>
    <property type="match status" value="1"/>
</dbReference>
<organism evidence="3 4">
    <name type="scientific">Kitasatospora herbaricolor</name>
    <dbReference type="NCBI Taxonomy" id="68217"/>
    <lineage>
        <taxon>Bacteria</taxon>
        <taxon>Bacillati</taxon>
        <taxon>Actinomycetota</taxon>
        <taxon>Actinomycetes</taxon>
        <taxon>Kitasatosporales</taxon>
        <taxon>Streptomycetaceae</taxon>
        <taxon>Kitasatospora</taxon>
    </lineage>
</organism>
<evidence type="ECO:0000259" key="2">
    <source>
        <dbReference type="PROSITE" id="PS50994"/>
    </source>
</evidence>
<dbReference type="InterPro" id="IPR048020">
    <property type="entry name" value="Transpos_IS3"/>
</dbReference>
<dbReference type="EMBL" id="CP108482">
    <property type="protein sequence ID" value="WUS54185.1"/>
    <property type="molecule type" value="Genomic_DNA"/>
</dbReference>
<dbReference type="PROSITE" id="PS50994">
    <property type="entry name" value="INTEGRASE"/>
    <property type="match status" value="1"/>
</dbReference>
<name>A0ABZ1W029_9ACTN</name>
<dbReference type="SUPFAM" id="SSF46689">
    <property type="entry name" value="Homeodomain-like"/>
    <property type="match status" value="1"/>
</dbReference>
<dbReference type="Gene3D" id="1.10.10.10">
    <property type="entry name" value="Winged helix-like DNA-binding domain superfamily/Winged helix DNA-binding domain"/>
    <property type="match status" value="1"/>
</dbReference>
<dbReference type="InterPro" id="IPR001584">
    <property type="entry name" value="Integrase_cat-core"/>
</dbReference>
<dbReference type="InterPro" id="IPR036397">
    <property type="entry name" value="RNaseH_sf"/>
</dbReference>
<evidence type="ECO:0000256" key="1">
    <source>
        <dbReference type="ARBA" id="ARBA00002286"/>
    </source>
</evidence>
<keyword evidence="4" id="KW-1185">Reference proteome</keyword>
<dbReference type="PANTHER" id="PTHR46889">
    <property type="entry name" value="TRANSPOSASE INSF FOR INSERTION SEQUENCE IS3B-RELATED"/>
    <property type="match status" value="1"/>
</dbReference>
<dbReference type="InterPro" id="IPR002514">
    <property type="entry name" value="Transposase_8"/>
</dbReference>
<dbReference type="NCBIfam" id="NF033516">
    <property type="entry name" value="transpos_IS3"/>
    <property type="match status" value="1"/>
</dbReference>
<dbReference type="RefSeq" id="WP_329492800.1">
    <property type="nucleotide sequence ID" value="NZ_CP108460.1"/>
</dbReference>
<sequence length="338" mass="37768">MSKRYPAEFERDAVELALSSEKTVAEVARDLGVSAEGLRGWVKQAKIDRGQGPVGYSVAFLCRTLGISRSAYYAHVAARPACRRRDRAEEELVWEIRVLHAGSRGAYGAPRIHAALVRAGRVVNLKRVERLMRVNGVVGITRRRRRGLTRQAKRAVFAADLIGRDFTAPRPGMRLVGDMTELVTLEGKVYLATCIDLATREVVGWAMADHHRAGLPVAALRMAAGRGRLEADCIMHTDRGSEYTSAESRYEIRELGMRQSLGRVGSCYDNAAAESWFALFKAEIGTSVWATRAEARADVFRFIEVEYNRTRLRRHPELGYVTPLETRARLQHDFTPAA</sequence>
<dbReference type="Proteomes" id="UP001432014">
    <property type="component" value="Chromosome"/>
</dbReference>
<evidence type="ECO:0000313" key="4">
    <source>
        <dbReference type="Proteomes" id="UP001432014"/>
    </source>
</evidence>
<dbReference type="SUPFAM" id="SSF53098">
    <property type="entry name" value="Ribonuclease H-like"/>
    <property type="match status" value="1"/>
</dbReference>
<proteinExistence type="predicted"/>
<gene>
    <name evidence="3" type="ORF">OG469_00920</name>
</gene>
<dbReference type="InterPro" id="IPR050900">
    <property type="entry name" value="Transposase_IS3/IS150/IS904"/>
</dbReference>
<reference evidence="3 4" key="1">
    <citation type="submission" date="2022-10" db="EMBL/GenBank/DDBJ databases">
        <title>The complete genomes of actinobacterial strains from the NBC collection.</title>
        <authorList>
            <person name="Joergensen T.S."/>
            <person name="Alvarez Arevalo M."/>
            <person name="Sterndorff E.B."/>
            <person name="Faurdal D."/>
            <person name="Vuksanovic O."/>
            <person name="Mourched A.-S."/>
            <person name="Charusanti P."/>
            <person name="Shaw S."/>
            <person name="Blin K."/>
            <person name="Weber T."/>
        </authorList>
    </citation>
    <scope>NUCLEOTIDE SEQUENCE [LARGE SCALE GENOMIC DNA]</scope>
    <source>
        <strain evidence="3 4">NBC_01247</strain>
    </source>
</reference>
<dbReference type="InterPro" id="IPR036388">
    <property type="entry name" value="WH-like_DNA-bd_sf"/>
</dbReference>
<dbReference type="Pfam" id="PF13276">
    <property type="entry name" value="HTH_21"/>
    <property type="match status" value="1"/>
</dbReference>
<dbReference type="PANTHER" id="PTHR46889:SF4">
    <property type="entry name" value="TRANSPOSASE INSO FOR INSERTION SEQUENCE ELEMENT IS911B-RELATED"/>
    <property type="match status" value="1"/>
</dbReference>
<evidence type="ECO:0000313" key="3">
    <source>
        <dbReference type="EMBL" id="WUS54185.1"/>
    </source>
</evidence>
<dbReference type="Gene3D" id="3.30.420.10">
    <property type="entry name" value="Ribonuclease H-like superfamily/Ribonuclease H"/>
    <property type="match status" value="1"/>
</dbReference>
<dbReference type="InterPro" id="IPR012337">
    <property type="entry name" value="RNaseH-like_sf"/>
</dbReference>
<dbReference type="InterPro" id="IPR009057">
    <property type="entry name" value="Homeodomain-like_sf"/>
</dbReference>
<feature type="domain" description="Integrase catalytic" evidence="2">
    <location>
        <begin position="167"/>
        <end position="331"/>
    </location>
</feature>
<protein>
    <submittedName>
        <fullName evidence="3">IS3 family transposase</fullName>
    </submittedName>
</protein>